<dbReference type="EMBL" id="BMNA01000021">
    <property type="protein sequence ID" value="GGM18643.1"/>
    <property type="molecule type" value="Genomic_DNA"/>
</dbReference>
<dbReference type="InterPro" id="IPR012347">
    <property type="entry name" value="Ferritin-like"/>
</dbReference>
<sequence>MPMPTGPAGPHNNADVTFASMMIEHHKGAIAMADLAPSRADSDQVKQLAAKIKAAQAPEIDQMSDWLAAWAPDTDMNGMPLTKTSASPTSSDMGSMPGMDHGTGHGDTGGSASSGAAMPGMMTEQQMQQLTAAKGAAFDKLFLQMMIAHHQGAIDMAKTEQADGANPSALKLANSIITSQTAEITTMQDLLKTL</sequence>
<evidence type="ECO:0000256" key="1">
    <source>
        <dbReference type="SAM" id="MobiDB-lite"/>
    </source>
</evidence>
<proteinExistence type="predicted"/>
<feature type="domain" description="DUF305" evidence="2">
    <location>
        <begin position="15"/>
        <end position="191"/>
    </location>
</feature>
<gene>
    <name evidence="3" type="ORF">GCM10011594_43410</name>
</gene>
<feature type="compositionally biased region" description="Polar residues" evidence="1">
    <location>
        <begin position="82"/>
        <end position="93"/>
    </location>
</feature>
<reference evidence="3" key="2">
    <citation type="submission" date="2020-09" db="EMBL/GenBank/DDBJ databases">
        <authorList>
            <person name="Sun Q."/>
            <person name="Zhou Y."/>
        </authorList>
    </citation>
    <scope>NUCLEOTIDE SEQUENCE</scope>
    <source>
        <strain evidence="3">CGMCC 4.7308</strain>
    </source>
</reference>
<keyword evidence="4" id="KW-1185">Reference proteome</keyword>
<dbReference type="PANTHER" id="PTHR36933:SF1">
    <property type="entry name" value="SLL0788 PROTEIN"/>
    <property type="match status" value="1"/>
</dbReference>
<organism evidence="3 4">
    <name type="scientific">Nakamurella endophytica</name>
    <dbReference type="NCBI Taxonomy" id="1748367"/>
    <lineage>
        <taxon>Bacteria</taxon>
        <taxon>Bacillati</taxon>
        <taxon>Actinomycetota</taxon>
        <taxon>Actinomycetes</taxon>
        <taxon>Nakamurellales</taxon>
        <taxon>Nakamurellaceae</taxon>
        <taxon>Nakamurella</taxon>
    </lineage>
</organism>
<dbReference type="InterPro" id="IPR005183">
    <property type="entry name" value="DUF305_CopM-like"/>
</dbReference>
<dbReference type="PANTHER" id="PTHR36933">
    <property type="entry name" value="SLL0788 PROTEIN"/>
    <property type="match status" value="1"/>
</dbReference>
<dbReference type="Pfam" id="PF03713">
    <property type="entry name" value="DUF305"/>
    <property type="match status" value="1"/>
</dbReference>
<name>A0A917TDU1_9ACTN</name>
<accession>A0A917TDU1</accession>
<dbReference type="Proteomes" id="UP000655208">
    <property type="component" value="Unassembled WGS sequence"/>
</dbReference>
<evidence type="ECO:0000313" key="4">
    <source>
        <dbReference type="Proteomes" id="UP000655208"/>
    </source>
</evidence>
<feature type="region of interest" description="Disordered" evidence="1">
    <location>
        <begin position="77"/>
        <end position="116"/>
    </location>
</feature>
<evidence type="ECO:0000313" key="3">
    <source>
        <dbReference type="EMBL" id="GGM18643.1"/>
    </source>
</evidence>
<comment type="caution">
    <text evidence="3">The sequence shown here is derived from an EMBL/GenBank/DDBJ whole genome shotgun (WGS) entry which is preliminary data.</text>
</comment>
<dbReference type="Gene3D" id="1.20.1260.10">
    <property type="match status" value="1"/>
</dbReference>
<dbReference type="AlphaFoldDB" id="A0A917TDU1"/>
<protein>
    <recommendedName>
        <fullName evidence="2">DUF305 domain-containing protein</fullName>
    </recommendedName>
</protein>
<reference evidence="3" key="1">
    <citation type="journal article" date="2014" name="Int. J. Syst. Evol. Microbiol.">
        <title>Complete genome sequence of Corynebacterium casei LMG S-19264T (=DSM 44701T), isolated from a smear-ripened cheese.</title>
        <authorList>
            <consortium name="US DOE Joint Genome Institute (JGI-PGF)"/>
            <person name="Walter F."/>
            <person name="Albersmeier A."/>
            <person name="Kalinowski J."/>
            <person name="Ruckert C."/>
        </authorList>
    </citation>
    <scope>NUCLEOTIDE SEQUENCE</scope>
    <source>
        <strain evidence="3">CGMCC 4.7308</strain>
    </source>
</reference>
<evidence type="ECO:0000259" key="2">
    <source>
        <dbReference type="Pfam" id="PF03713"/>
    </source>
</evidence>